<evidence type="ECO:0000256" key="2">
    <source>
        <dbReference type="ARBA" id="ARBA00008160"/>
    </source>
</evidence>
<evidence type="ECO:0000256" key="8">
    <source>
        <dbReference type="ARBA" id="ARBA00023136"/>
    </source>
</evidence>
<dbReference type="GO" id="GO:0006895">
    <property type="term" value="P:Golgi to endosome transport"/>
    <property type="evidence" value="ECO:0007669"/>
    <property type="project" value="TreeGrafter"/>
</dbReference>
<keyword evidence="4 10" id="KW-0812">Transmembrane</keyword>
<evidence type="ECO:0000313" key="12">
    <source>
        <dbReference type="Proteomes" id="UP000006853"/>
    </source>
</evidence>
<dbReference type="GO" id="GO:0005802">
    <property type="term" value="C:trans-Golgi network"/>
    <property type="evidence" value="ECO:0007669"/>
    <property type="project" value="TreeGrafter"/>
</dbReference>
<name>A0A1G4KQB8_KOMPC</name>
<feature type="transmembrane region" description="Helical" evidence="10">
    <location>
        <begin position="98"/>
        <end position="119"/>
    </location>
</feature>
<evidence type="ECO:0000256" key="7">
    <source>
        <dbReference type="ARBA" id="ARBA00023034"/>
    </source>
</evidence>
<dbReference type="PANTHER" id="PTHR12952">
    <property type="entry name" value="SYS1"/>
    <property type="match status" value="1"/>
</dbReference>
<accession>A0A1G4KQB8</accession>
<feature type="transmembrane region" description="Helical" evidence="10">
    <location>
        <begin position="125"/>
        <end position="144"/>
    </location>
</feature>
<keyword evidence="5" id="KW-0653">Protein transport</keyword>
<keyword evidence="3" id="KW-0813">Transport</keyword>
<feature type="transmembrane region" description="Helical" evidence="10">
    <location>
        <begin position="70"/>
        <end position="91"/>
    </location>
</feature>
<evidence type="ECO:0000256" key="10">
    <source>
        <dbReference type="SAM" id="Phobius"/>
    </source>
</evidence>
<evidence type="ECO:0000256" key="6">
    <source>
        <dbReference type="ARBA" id="ARBA00022989"/>
    </source>
</evidence>
<evidence type="ECO:0000313" key="11">
    <source>
        <dbReference type="EMBL" id="SCV12202.1"/>
    </source>
</evidence>
<keyword evidence="8 10" id="KW-0472">Membrane</keyword>
<evidence type="ECO:0000256" key="9">
    <source>
        <dbReference type="SAM" id="MobiDB-lite"/>
    </source>
</evidence>
<evidence type="ECO:0000256" key="5">
    <source>
        <dbReference type="ARBA" id="ARBA00022927"/>
    </source>
</evidence>
<keyword evidence="12" id="KW-1185">Reference proteome</keyword>
<dbReference type="AlphaFoldDB" id="A0A1G4KQB8"/>
<reference evidence="11 12" key="1">
    <citation type="journal article" date="2011" name="J. Biotechnol.">
        <title>High-quality genome sequence of Pichia pastoris CBS7435.</title>
        <authorList>
            <person name="Kuberl A."/>
            <person name="Schneider J."/>
            <person name="Thallinger G.G."/>
            <person name="Anderl I."/>
            <person name="Wibberg D."/>
            <person name="Hajek T."/>
            <person name="Jaenicke S."/>
            <person name="Brinkrolf K."/>
            <person name="Goesmann A."/>
            <person name="Szczepanowski R."/>
            <person name="Puhler A."/>
            <person name="Schwab H."/>
            <person name="Glieder A."/>
            <person name="Pichler H."/>
        </authorList>
    </citation>
    <scope>NUCLEOTIDE SEQUENCE [LARGE SCALE GENOMIC DNA]</scope>
    <source>
        <strain evidence="12">ATCC 76273 / CBS 7435 / CECT 11047 / NRRL Y-11430 / Wegner 21-1</strain>
    </source>
</reference>
<keyword evidence="7" id="KW-0333">Golgi apparatus</keyword>
<feature type="region of interest" description="Disordered" evidence="9">
    <location>
        <begin position="162"/>
        <end position="185"/>
    </location>
</feature>
<dbReference type="EMBL" id="FR839630">
    <property type="protein sequence ID" value="SCV12202.1"/>
    <property type="molecule type" value="Genomic_DNA"/>
</dbReference>
<dbReference type="Pfam" id="PF09801">
    <property type="entry name" value="SYS1"/>
    <property type="match status" value="1"/>
</dbReference>
<dbReference type="PANTHER" id="PTHR12952:SF0">
    <property type="entry name" value="PROTEIN SYS1 HOMOLOG"/>
    <property type="match status" value="1"/>
</dbReference>
<dbReference type="GO" id="GO:0005829">
    <property type="term" value="C:cytosol"/>
    <property type="evidence" value="ECO:0007669"/>
    <property type="project" value="GOC"/>
</dbReference>
<comment type="similarity">
    <text evidence="2">Belongs to the SYS1 family.</text>
</comment>
<dbReference type="InterPro" id="IPR019185">
    <property type="entry name" value="Integral_membrane_SYS1-rel"/>
</dbReference>
<feature type="transmembrane region" description="Helical" evidence="10">
    <location>
        <begin position="32"/>
        <end position="58"/>
    </location>
</feature>
<gene>
    <name evidence="11" type="primary">SYS1</name>
    <name evidence="11" type="ordered locus">PP7435_Chr3-1831</name>
</gene>
<proteinExistence type="inferred from homology"/>
<protein>
    <submittedName>
        <fullName evidence="11">Arf-like GTPase Arl3p targeting to the Golgi</fullName>
    </submittedName>
</protein>
<comment type="subcellular location">
    <subcellularLocation>
        <location evidence="1">Golgi apparatus membrane</location>
        <topology evidence="1">Multi-pass membrane protein</topology>
    </subcellularLocation>
</comment>
<dbReference type="GO" id="GO:0043001">
    <property type="term" value="P:Golgi to plasma membrane protein transport"/>
    <property type="evidence" value="ECO:0007669"/>
    <property type="project" value="TreeGrafter"/>
</dbReference>
<evidence type="ECO:0000256" key="1">
    <source>
        <dbReference type="ARBA" id="ARBA00004653"/>
    </source>
</evidence>
<evidence type="ECO:0000256" key="3">
    <source>
        <dbReference type="ARBA" id="ARBA00022448"/>
    </source>
</evidence>
<reference evidence="11 12" key="2">
    <citation type="journal article" date="2016" name="FEMS Yeast Res.">
        <title>Curation of the genome annotation of Pichia pastoris (Komagataella phaffii) CBS7435 from gene level to protein function.</title>
        <authorList>
            <person name="Valli M."/>
            <person name="Tatto N.E."/>
            <person name="Peymann A."/>
            <person name="Gruber C."/>
            <person name="Landes N."/>
            <person name="Ekker H."/>
            <person name="Thallinger G.G."/>
            <person name="Mattanovich D."/>
            <person name="Gasser B."/>
            <person name="Graf A.B."/>
        </authorList>
    </citation>
    <scope>GENOME REANNOTATION</scope>
    <source>
        <strain evidence="11 12">ATCC 76273 / CBS 7435 / CECT 11047 / NRRL Y-11430 / Wegner 21-1</strain>
    </source>
</reference>
<dbReference type="Proteomes" id="UP000006853">
    <property type="component" value="Chromosome 3"/>
</dbReference>
<dbReference type="GO" id="GO:0034067">
    <property type="term" value="P:protein localization to Golgi apparatus"/>
    <property type="evidence" value="ECO:0007669"/>
    <property type="project" value="TreeGrafter"/>
</dbReference>
<dbReference type="GO" id="GO:0000139">
    <property type="term" value="C:Golgi membrane"/>
    <property type="evidence" value="ECO:0007669"/>
    <property type="project" value="UniProtKB-SubCell"/>
</dbReference>
<organism evidence="11 12">
    <name type="scientific">Komagataella phaffii (strain ATCC 76273 / CBS 7435 / CECT 11047 / NRRL Y-11430 / Wegner 21-1)</name>
    <name type="common">Yeast</name>
    <name type="synonym">Pichia pastoris</name>
    <dbReference type="NCBI Taxonomy" id="981350"/>
    <lineage>
        <taxon>Eukaryota</taxon>
        <taxon>Fungi</taxon>
        <taxon>Dikarya</taxon>
        <taxon>Ascomycota</taxon>
        <taxon>Saccharomycotina</taxon>
        <taxon>Pichiomycetes</taxon>
        <taxon>Pichiales</taxon>
        <taxon>Pichiaceae</taxon>
        <taxon>Komagataella</taxon>
    </lineage>
</organism>
<evidence type="ECO:0000256" key="4">
    <source>
        <dbReference type="ARBA" id="ARBA00022692"/>
    </source>
</evidence>
<sequence length="185" mass="21412">MLEVLKGFKYESLSEGKFSPSRIFSQIVILQLVYYVIAFILFYFTASLAGFQFSLQWIFSWELVTSGNTLGWTLFFLWLFDSLLCVVFMMWIVGRSKLAWDFAITIHLINFLVCWLYSGRIPASVLWWFLQLLSSTILVSLGTWSTRWQELRDTFFEGLIEPGATSGERDPELGISTELTDLPPK</sequence>
<keyword evidence="6 10" id="KW-1133">Transmembrane helix</keyword>